<evidence type="ECO:0000256" key="4">
    <source>
        <dbReference type="ARBA" id="ARBA00022723"/>
    </source>
</evidence>
<evidence type="ECO:0000259" key="10">
    <source>
        <dbReference type="Pfam" id="PF20628"/>
    </source>
</evidence>
<name>A0A060JI50_9MICO</name>
<evidence type="ECO:0000256" key="3">
    <source>
        <dbReference type="ARBA" id="ARBA00022617"/>
    </source>
</evidence>
<accession>A0A060JI50</accession>
<keyword evidence="12" id="KW-1185">Reference proteome</keyword>
<dbReference type="InterPro" id="IPR048328">
    <property type="entry name" value="Dyp_perox_C"/>
</dbReference>
<evidence type="ECO:0000256" key="8">
    <source>
        <dbReference type="ARBA" id="ARBA00025737"/>
    </source>
</evidence>
<evidence type="ECO:0000259" key="9">
    <source>
        <dbReference type="Pfam" id="PF04261"/>
    </source>
</evidence>
<keyword evidence="7" id="KW-0408">Iron</keyword>
<feature type="domain" description="Dyp-type peroxidase C-terminal" evidence="10">
    <location>
        <begin position="213"/>
        <end position="390"/>
    </location>
</feature>
<dbReference type="GO" id="GO:0020037">
    <property type="term" value="F:heme binding"/>
    <property type="evidence" value="ECO:0007669"/>
    <property type="project" value="InterPro"/>
</dbReference>
<evidence type="ECO:0000256" key="5">
    <source>
        <dbReference type="ARBA" id="ARBA00022729"/>
    </source>
</evidence>
<dbReference type="OrthoDB" id="9781066at2"/>
<dbReference type="AlphaFoldDB" id="A0A060JI50"/>
<dbReference type="Pfam" id="PF04261">
    <property type="entry name" value="Dyp_perox_N"/>
    <property type="match status" value="1"/>
</dbReference>
<dbReference type="HOGENOM" id="CLU_039488_1_2_11"/>
<keyword evidence="2 11" id="KW-0575">Peroxidase</keyword>
<keyword evidence="6 11" id="KW-0560">Oxidoreductase</keyword>
<dbReference type="PATRIC" id="fig|529884.3.peg.1320"/>
<keyword evidence="5" id="KW-0732">Signal</keyword>
<dbReference type="GO" id="GO:0046872">
    <property type="term" value="F:metal ion binding"/>
    <property type="evidence" value="ECO:0007669"/>
    <property type="project" value="UniProtKB-KW"/>
</dbReference>
<dbReference type="InterPro" id="IPR006311">
    <property type="entry name" value="TAT_signal"/>
</dbReference>
<organism evidence="11 12">
    <name type="scientific">Rhodoluna lacicola</name>
    <dbReference type="NCBI Taxonomy" id="529884"/>
    <lineage>
        <taxon>Bacteria</taxon>
        <taxon>Bacillati</taxon>
        <taxon>Actinomycetota</taxon>
        <taxon>Actinomycetes</taxon>
        <taxon>Micrococcales</taxon>
        <taxon>Microbacteriaceae</taxon>
        <taxon>Luna cluster</taxon>
        <taxon>Luna-1 subcluster</taxon>
        <taxon>Rhodoluna</taxon>
    </lineage>
</organism>
<sequence>MLTRRQILLGSVAATGAGVAATISGAAAAEEYRKGYAAAELASETKLAKSKTAWSGDHQAGVESHPQAHTNFIALDLKAGITKSDMLRWMVILTDDISRMCNGVAALADPAPELVVGAANLTITVGFGPGVFEKFNLQDQLPAGFAQLPSFAIDELDKKISDGDVLIHVGADDLQLLSHITRNLINDSEYFANLRWLQSGFTQAVGTLPAGTTQRNLMGQVDGTDNPEIGSDDFANRVWISDGPEWAIGGTQLVLRRIKMNLNTWNMLGRTEKEEVIGRHLDSGAPLGKKNERDPIDFEATRADGLQVIPPFAHIRRASAQNPDEIFFRRPFNYQVLDEQAKELESGLLWTAYAKDLTKQYLPVQQRLAKFDLLNKWTTPIGSSVFAIAAGFKPGEVLAEKLFG</sequence>
<dbReference type="InterPro" id="IPR011008">
    <property type="entry name" value="Dimeric_a/b-barrel"/>
</dbReference>
<dbReference type="NCBIfam" id="TIGR01413">
    <property type="entry name" value="Dyp_perox_fam"/>
    <property type="match status" value="1"/>
</dbReference>
<dbReference type="SUPFAM" id="SSF54909">
    <property type="entry name" value="Dimeric alpha+beta barrel"/>
    <property type="match status" value="1"/>
</dbReference>
<evidence type="ECO:0000313" key="12">
    <source>
        <dbReference type="Proteomes" id="UP000067708"/>
    </source>
</evidence>
<dbReference type="PANTHER" id="PTHR30521">
    <property type="entry name" value="DEFERROCHELATASE/PEROXIDASE"/>
    <property type="match status" value="1"/>
</dbReference>
<dbReference type="Pfam" id="PF20628">
    <property type="entry name" value="Dyp_perox_C"/>
    <property type="match status" value="1"/>
</dbReference>
<dbReference type="EC" id="1.11.1.19" evidence="11"/>
<protein>
    <submittedName>
        <fullName evidence="11">Dyp-type peroxidase family</fullName>
        <ecNumber evidence="11">1.11.1.19</ecNumber>
    </submittedName>
</protein>
<proteinExistence type="inferred from homology"/>
<comment type="cofactor">
    <cofactor evidence="1">
        <name>heme b</name>
        <dbReference type="ChEBI" id="CHEBI:60344"/>
    </cofactor>
</comment>
<feature type="domain" description="Dyp-type peroxidase N-terminal" evidence="9">
    <location>
        <begin position="59"/>
        <end position="201"/>
    </location>
</feature>
<evidence type="ECO:0000313" key="11">
    <source>
        <dbReference type="EMBL" id="AIC48152.1"/>
    </source>
</evidence>
<keyword evidence="4" id="KW-0479">Metal-binding</keyword>
<dbReference type="EMBL" id="CP007490">
    <property type="protein sequence ID" value="AIC48152.1"/>
    <property type="molecule type" value="Genomic_DNA"/>
</dbReference>
<dbReference type="GO" id="GO:0005829">
    <property type="term" value="C:cytosol"/>
    <property type="evidence" value="ECO:0007669"/>
    <property type="project" value="TreeGrafter"/>
</dbReference>
<dbReference type="PANTHER" id="PTHR30521:SF4">
    <property type="entry name" value="DEFERROCHELATASE"/>
    <property type="match status" value="1"/>
</dbReference>
<dbReference type="InterPro" id="IPR006314">
    <property type="entry name" value="Dyp_peroxidase"/>
</dbReference>
<dbReference type="eggNOG" id="COG2837">
    <property type="taxonomic scope" value="Bacteria"/>
</dbReference>
<dbReference type="STRING" id="529884.Rhola_00013630"/>
<comment type="similarity">
    <text evidence="8">Belongs to the DyP-type peroxidase family.</text>
</comment>
<dbReference type="Proteomes" id="UP000067708">
    <property type="component" value="Chromosome"/>
</dbReference>
<evidence type="ECO:0000256" key="1">
    <source>
        <dbReference type="ARBA" id="ARBA00001970"/>
    </source>
</evidence>
<dbReference type="RefSeq" id="WP_038503387.1">
    <property type="nucleotide sequence ID" value="NZ_CP007490.1"/>
</dbReference>
<evidence type="ECO:0000256" key="2">
    <source>
        <dbReference type="ARBA" id="ARBA00022559"/>
    </source>
</evidence>
<dbReference type="PROSITE" id="PS51318">
    <property type="entry name" value="TAT"/>
    <property type="match status" value="1"/>
</dbReference>
<gene>
    <name evidence="11" type="ORF">Rhola_00013630</name>
</gene>
<evidence type="ECO:0000256" key="7">
    <source>
        <dbReference type="ARBA" id="ARBA00023004"/>
    </source>
</evidence>
<dbReference type="PROSITE" id="PS51404">
    <property type="entry name" value="DYP_PEROXIDASE"/>
    <property type="match status" value="1"/>
</dbReference>
<evidence type="ECO:0000256" key="6">
    <source>
        <dbReference type="ARBA" id="ARBA00023002"/>
    </source>
</evidence>
<dbReference type="KEGG" id="rla:Rhola_00013630"/>
<dbReference type="InterPro" id="IPR048327">
    <property type="entry name" value="Dyp_perox_N"/>
</dbReference>
<keyword evidence="3" id="KW-0349">Heme</keyword>
<dbReference type="GO" id="GO:0004601">
    <property type="term" value="F:peroxidase activity"/>
    <property type="evidence" value="ECO:0007669"/>
    <property type="project" value="UniProtKB-KW"/>
</dbReference>
<reference evidence="11 12" key="1">
    <citation type="journal article" date="2014" name="Int. J. Syst. Evol. Microbiol.">
        <title>Rhodoluna lacicola gen. nov., sp. nov., a planktonic freshwater bacterium with stream-lined genome.</title>
        <authorList>
            <person name="Hahn M."/>
            <person name="Schmidt J."/>
            <person name="Taipale S.J."/>
            <person name="Doolittle W.F."/>
            <person name="Koll U."/>
        </authorList>
    </citation>
    <scope>NUCLEOTIDE SEQUENCE [LARGE SCALE GENOMIC DNA]</scope>
    <source>
        <strain evidence="11 12">MWH-Ta8</strain>
    </source>
</reference>